<dbReference type="Pfam" id="PF05175">
    <property type="entry name" value="MTS"/>
    <property type="match status" value="1"/>
</dbReference>
<gene>
    <name evidence="8" type="ORF">V2S66_32625</name>
</gene>
<dbReference type="SUPFAM" id="SSF53335">
    <property type="entry name" value="S-adenosyl-L-methionine-dependent methyltransferases"/>
    <property type="match status" value="1"/>
</dbReference>
<dbReference type="PANTHER" id="PTHR45875">
    <property type="entry name" value="METHYLTRANSFERASE N6AMT1"/>
    <property type="match status" value="1"/>
</dbReference>
<evidence type="ECO:0000259" key="5">
    <source>
        <dbReference type="Pfam" id="PF05175"/>
    </source>
</evidence>
<dbReference type="InterPro" id="IPR052190">
    <property type="entry name" value="Euk-Arch_PrmC-MTase"/>
</dbReference>
<evidence type="ECO:0000256" key="3">
    <source>
        <dbReference type="ARBA" id="ARBA00022679"/>
    </source>
</evidence>
<comment type="similarity">
    <text evidence="1">Belongs to the eukaryotic/archaeal PrmC-related family.</text>
</comment>
<dbReference type="GO" id="GO:0008168">
    <property type="term" value="F:methyltransferase activity"/>
    <property type="evidence" value="ECO:0007669"/>
    <property type="project" value="UniProtKB-KW"/>
</dbReference>
<protein>
    <submittedName>
        <fullName evidence="8">Methyltransferase</fullName>
    </submittedName>
</protein>
<dbReference type="GO" id="GO:0032259">
    <property type="term" value="P:methylation"/>
    <property type="evidence" value="ECO:0007669"/>
    <property type="project" value="UniProtKB-KW"/>
</dbReference>
<dbReference type="Pfam" id="PF25004">
    <property type="entry name" value="DUF7782"/>
    <property type="match status" value="1"/>
</dbReference>
<dbReference type="CDD" id="cd02440">
    <property type="entry name" value="AdoMet_MTases"/>
    <property type="match status" value="1"/>
</dbReference>
<dbReference type="Proteomes" id="UP001344658">
    <property type="component" value="Unassembled WGS sequence"/>
</dbReference>
<proteinExistence type="inferred from homology"/>
<organism evidence="8 9">
    <name type="scientific">Actinacidiphila polyblastidii</name>
    <dbReference type="NCBI Taxonomy" id="3110430"/>
    <lineage>
        <taxon>Bacteria</taxon>
        <taxon>Bacillati</taxon>
        <taxon>Actinomycetota</taxon>
        <taxon>Actinomycetes</taxon>
        <taxon>Kitasatosporales</taxon>
        <taxon>Streptomycetaceae</taxon>
        <taxon>Actinacidiphila</taxon>
    </lineage>
</organism>
<dbReference type="InterPro" id="IPR055487">
    <property type="entry name" value="DUF7059"/>
</dbReference>
<evidence type="ECO:0000256" key="4">
    <source>
        <dbReference type="ARBA" id="ARBA00022691"/>
    </source>
</evidence>
<evidence type="ECO:0000313" key="8">
    <source>
        <dbReference type="EMBL" id="MEE4546698.1"/>
    </source>
</evidence>
<accession>A0ABU7PLI9</accession>
<sequence length="514" mass="54795">MAGVSTPRLPDPDSAPALRGDLSAADFTADGCLDLLGAVAYAALSRAETVPALRATRGGSPLETLVRLFLLQRSVPYDRARAALPGIERYEAGGWLVRDGGGTDGVRAAVDVRPYAGDGGEDWWIVSDLGCAVGGAGGIGAAEGAAPGVARADLVLGVGGASTTLAGLTVREPVGRALDLGTGSGIQALHASRHATRVTATDLNPRALHFTRLTLALSGAREADLREGSLFEPVGEERYDLIVSNPPFVISPGGRFTYRDGGMAGDDLCRALVQQSAGHLNDGGWCQLLANWQHTEGEDWRDRVASWVPAGCDAWIVQREVQDAAQYAELWLRDGGDHRDDPREYARRYDAWLEEFEQRKVSGVGFGWITLRRSGAEVPSVTAEEWPHPVEQPLGPHIAQWFARQDFLRTHDDAALLAGRFTLAPDVVQEQVGLPGAEDPEHVVLRSARGMRRATKVDTVGAGFAGVCDGTLPAGRIVDAIAQLLGEDPVLLRDRTPESIRLLVGQGFLDPVVP</sequence>
<dbReference type="PROSITE" id="PS00092">
    <property type="entry name" value="N6_MTASE"/>
    <property type="match status" value="1"/>
</dbReference>
<dbReference type="RefSeq" id="WP_330800419.1">
    <property type="nucleotide sequence ID" value="NZ_JAZEWV010000051.1"/>
</dbReference>
<dbReference type="InterPro" id="IPR002052">
    <property type="entry name" value="DNA_methylase_N6_adenine_CS"/>
</dbReference>
<dbReference type="EMBL" id="JAZEWV010000051">
    <property type="protein sequence ID" value="MEE4546698.1"/>
    <property type="molecule type" value="Genomic_DNA"/>
</dbReference>
<evidence type="ECO:0000259" key="6">
    <source>
        <dbReference type="Pfam" id="PF23186"/>
    </source>
</evidence>
<comment type="caution">
    <text evidence="8">The sequence shown here is derived from an EMBL/GenBank/DDBJ whole genome shotgun (WGS) entry which is preliminary data.</text>
</comment>
<dbReference type="PANTHER" id="PTHR45875:SF1">
    <property type="entry name" value="METHYLTRANSFERASE N6AMT1"/>
    <property type="match status" value="1"/>
</dbReference>
<keyword evidence="9" id="KW-1185">Reference proteome</keyword>
<keyword evidence="3" id="KW-0808">Transferase</keyword>
<keyword evidence="4" id="KW-0949">S-adenosyl-L-methionine</keyword>
<keyword evidence="2 8" id="KW-0489">Methyltransferase</keyword>
<evidence type="ECO:0000259" key="7">
    <source>
        <dbReference type="Pfam" id="PF25004"/>
    </source>
</evidence>
<dbReference type="InterPro" id="IPR007848">
    <property type="entry name" value="Small_mtfrase_dom"/>
</dbReference>
<evidence type="ECO:0000256" key="1">
    <source>
        <dbReference type="ARBA" id="ARBA00006149"/>
    </source>
</evidence>
<dbReference type="InterPro" id="IPR056684">
    <property type="entry name" value="DUF7782"/>
</dbReference>
<name>A0ABU7PLI9_9ACTN</name>
<dbReference type="Pfam" id="PF23186">
    <property type="entry name" value="DUF7059"/>
    <property type="match status" value="1"/>
</dbReference>
<feature type="domain" description="Methyltransferase small" evidence="5">
    <location>
        <begin position="173"/>
        <end position="292"/>
    </location>
</feature>
<feature type="domain" description="DUF7782" evidence="7">
    <location>
        <begin position="399"/>
        <end position="511"/>
    </location>
</feature>
<feature type="domain" description="DUF7059" evidence="6">
    <location>
        <begin position="24"/>
        <end position="108"/>
    </location>
</feature>
<reference evidence="8 9" key="1">
    <citation type="submission" date="2023-12" db="EMBL/GenBank/DDBJ databases">
        <title>Streptomyces sp. V4-01.</title>
        <authorList>
            <person name="Somphong A."/>
            <person name="Phongsopitanun W."/>
        </authorList>
    </citation>
    <scope>NUCLEOTIDE SEQUENCE [LARGE SCALE GENOMIC DNA]</scope>
    <source>
        <strain evidence="8 9">V4-01</strain>
    </source>
</reference>
<evidence type="ECO:0000313" key="9">
    <source>
        <dbReference type="Proteomes" id="UP001344658"/>
    </source>
</evidence>
<dbReference type="InterPro" id="IPR029063">
    <property type="entry name" value="SAM-dependent_MTases_sf"/>
</dbReference>
<evidence type="ECO:0000256" key="2">
    <source>
        <dbReference type="ARBA" id="ARBA00022603"/>
    </source>
</evidence>
<dbReference type="Gene3D" id="3.40.50.150">
    <property type="entry name" value="Vaccinia Virus protein VP39"/>
    <property type="match status" value="1"/>
</dbReference>